<protein>
    <submittedName>
        <fullName evidence="3">HAMP domain-containing protein</fullName>
    </submittedName>
</protein>
<dbReference type="CDD" id="cd06225">
    <property type="entry name" value="HAMP"/>
    <property type="match status" value="1"/>
</dbReference>
<keyword evidence="1" id="KW-1133">Transmembrane helix</keyword>
<dbReference type="SUPFAM" id="SSF158472">
    <property type="entry name" value="HAMP domain-like"/>
    <property type="match status" value="1"/>
</dbReference>
<feature type="domain" description="HAMP" evidence="2">
    <location>
        <begin position="87"/>
        <end position="139"/>
    </location>
</feature>
<dbReference type="PANTHER" id="PTHR32089:SF112">
    <property type="entry name" value="LYSOZYME-LIKE PROTEIN-RELATED"/>
    <property type="match status" value="1"/>
</dbReference>
<dbReference type="SMART" id="SM00304">
    <property type="entry name" value="HAMP"/>
    <property type="match status" value="1"/>
</dbReference>
<evidence type="ECO:0000259" key="2">
    <source>
        <dbReference type="PROSITE" id="PS50885"/>
    </source>
</evidence>
<name>A0A9D6V2C7_9BACT</name>
<organism evidence="3 4">
    <name type="scientific">Desulfomonile tiedjei</name>
    <dbReference type="NCBI Taxonomy" id="2358"/>
    <lineage>
        <taxon>Bacteria</taxon>
        <taxon>Pseudomonadati</taxon>
        <taxon>Thermodesulfobacteriota</taxon>
        <taxon>Desulfomonilia</taxon>
        <taxon>Desulfomonilales</taxon>
        <taxon>Desulfomonilaceae</taxon>
        <taxon>Desulfomonile</taxon>
    </lineage>
</organism>
<keyword evidence="1" id="KW-0472">Membrane</keyword>
<evidence type="ECO:0000313" key="3">
    <source>
        <dbReference type="EMBL" id="MBI5248711.1"/>
    </source>
</evidence>
<evidence type="ECO:0000313" key="4">
    <source>
        <dbReference type="Proteomes" id="UP000807825"/>
    </source>
</evidence>
<reference evidence="3" key="1">
    <citation type="submission" date="2020-07" db="EMBL/GenBank/DDBJ databases">
        <title>Huge and variable diversity of episymbiotic CPR bacteria and DPANN archaea in groundwater ecosystems.</title>
        <authorList>
            <person name="He C.Y."/>
            <person name="Keren R."/>
            <person name="Whittaker M."/>
            <person name="Farag I.F."/>
            <person name="Doudna J."/>
            <person name="Cate J.H.D."/>
            <person name="Banfield J.F."/>
        </authorList>
    </citation>
    <scope>NUCLEOTIDE SEQUENCE</scope>
    <source>
        <strain evidence="3">NC_groundwater_1664_Pr3_B-0.1um_52_9</strain>
    </source>
</reference>
<dbReference type="AlphaFoldDB" id="A0A9D6V2C7"/>
<dbReference type="GO" id="GO:0007165">
    <property type="term" value="P:signal transduction"/>
    <property type="evidence" value="ECO:0007669"/>
    <property type="project" value="InterPro"/>
</dbReference>
<gene>
    <name evidence="3" type="ORF">HY912_04385</name>
</gene>
<proteinExistence type="predicted"/>
<feature type="transmembrane region" description="Helical" evidence="1">
    <location>
        <begin position="67"/>
        <end position="86"/>
    </location>
</feature>
<evidence type="ECO:0000256" key="1">
    <source>
        <dbReference type="SAM" id="Phobius"/>
    </source>
</evidence>
<keyword evidence="1" id="KW-0812">Transmembrane</keyword>
<dbReference type="InterPro" id="IPR003660">
    <property type="entry name" value="HAMP_dom"/>
</dbReference>
<dbReference type="Pfam" id="PF00672">
    <property type="entry name" value="HAMP"/>
    <property type="match status" value="1"/>
</dbReference>
<sequence length="202" mass="22511">MKKRSTLERQMLTYFGLIAAASLLITVEFIWAVRTAMFEAGSLPHTSAQDITGNTVMMALDSLQNKAVLMGIVQAIVTLIVLIMFIRRITGPLKKMVEQSRAISEGDLSRTIRIRRRDEIGLLAETINALTSNIQEIVAFGLSTDSSLKQPLEELRCRTDDDPMCRRQLDEIEGRLSGFKSILEDFKLLPAPLAETEVNGKS</sequence>
<dbReference type="Gene3D" id="6.10.340.10">
    <property type="match status" value="1"/>
</dbReference>
<dbReference type="Proteomes" id="UP000807825">
    <property type="component" value="Unassembled WGS sequence"/>
</dbReference>
<comment type="caution">
    <text evidence="3">The sequence shown here is derived from an EMBL/GenBank/DDBJ whole genome shotgun (WGS) entry which is preliminary data.</text>
</comment>
<dbReference type="GO" id="GO:0016020">
    <property type="term" value="C:membrane"/>
    <property type="evidence" value="ECO:0007669"/>
    <property type="project" value="InterPro"/>
</dbReference>
<dbReference type="PANTHER" id="PTHR32089">
    <property type="entry name" value="METHYL-ACCEPTING CHEMOTAXIS PROTEIN MCPB"/>
    <property type="match status" value="1"/>
</dbReference>
<feature type="transmembrane region" description="Helical" evidence="1">
    <location>
        <begin position="12"/>
        <end position="33"/>
    </location>
</feature>
<dbReference type="EMBL" id="JACRDE010000129">
    <property type="protein sequence ID" value="MBI5248711.1"/>
    <property type="molecule type" value="Genomic_DNA"/>
</dbReference>
<dbReference type="PROSITE" id="PS50885">
    <property type="entry name" value="HAMP"/>
    <property type="match status" value="1"/>
</dbReference>
<accession>A0A9D6V2C7</accession>